<dbReference type="EMBL" id="CABVQC010000048">
    <property type="protein sequence ID" value="VWC20570.1"/>
    <property type="molecule type" value="Genomic_DNA"/>
</dbReference>
<evidence type="ECO:0000313" key="2">
    <source>
        <dbReference type="EMBL" id="VWC20570.1"/>
    </source>
</evidence>
<dbReference type="AlphaFoldDB" id="A0A6P2QD70"/>
<protein>
    <submittedName>
        <fullName evidence="2">Uncharacterized protein</fullName>
    </submittedName>
</protein>
<gene>
    <name evidence="2" type="ORF">BLA13014_05700</name>
</gene>
<proteinExistence type="predicted"/>
<sequence length="281" mass="30280">MGSRQPFCISAQDSVTFIKMKRISRWKIGVGAVVLVAVVAAVGAKVIASPTDSYLAYRKKAVDAITAARMEDQADLDKKYTAEVNARLVKLVGTVRAKGFPGKAGSTVDTLYIDNGMTPGPDGLLLKSNDGKVNLVVTTVPLLRAWTKTADAGINPTDDVVVVFDNETFYTDVFSDDAAAFRFAELPVKRKPTDAVVKALLLGESQDGVPEGPNTLVVSVRQGERVYVVWRDVTVRQIASCSAGQVTEGARQACYAKQVVSQRIYPRLVAQAQLMVDAVVR</sequence>
<accession>A0A6P2QD70</accession>
<dbReference type="Proteomes" id="UP000494261">
    <property type="component" value="Unassembled WGS sequence"/>
</dbReference>
<keyword evidence="1" id="KW-0472">Membrane</keyword>
<feature type="transmembrane region" description="Helical" evidence="1">
    <location>
        <begin position="28"/>
        <end position="48"/>
    </location>
</feature>
<keyword evidence="1" id="KW-0812">Transmembrane</keyword>
<keyword evidence="1" id="KW-1133">Transmembrane helix</keyword>
<organism evidence="2 3">
    <name type="scientific">Burkholderia aenigmatica</name>
    <dbReference type="NCBI Taxonomy" id="2015348"/>
    <lineage>
        <taxon>Bacteria</taxon>
        <taxon>Pseudomonadati</taxon>
        <taxon>Pseudomonadota</taxon>
        <taxon>Betaproteobacteria</taxon>
        <taxon>Burkholderiales</taxon>
        <taxon>Burkholderiaceae</taxon>
        <taxon>Burkholderia</taxon>
        <taxon>Burkholderia cepacia complex</taxon>
    </lineage>
</organism>
<name>A0A6P2QD70_9BURK</name>
<evidence type="ECO:0000256" key="1">
    <source>
        <dbReference type="SAM" id="Phobius"/>
    </source>
</evidence>
<reference evidence="2 3" key="1">
    <citation type="submission" date="2019-09" db="EMBL/GenBank/DDBJ databases">
        <authorList>
            <person name="Depoorter E."/>
        </authorList>
    </citation>
    <scope>NUCLEOTIDE SEQUENCE [LARGE SCALE GENOMIC DNA]</scope>
    <source>
        <strain evidence="2">LMG 13014</strain>
    </source>
</reference>
<evidence type="ECO:0000313" key="3">
    <source>
        <dbReference type="Proteomes" id="UP000494261"/>
    </source>
</evidence>